<accession>A0A814R637</accession>
<organism evidence="2 3">
    <name type="scientific">Rotaria sordida</name>
    <dbReference type="NCBI Taxonomy" id="392033"/>
    <lineage>
        <taxon>Eukaryota</taxon>
        <taxon>Metazoa</taxon>
        <taxon>Spiralia</taxon>
        <taxon>Gnathifera</taxon>
        <taxon>Rotifera</taxon>
        <taxon>Eurotatoria</taxon>
        <taxon>Bdelloidea</taxon>
        <taxon>Philodinida</taxon>
        <taxon>Philodinidae</taxon>
        <taxon>Rotaria</taxon>
    </lineage>
</organism>
<keyword evidence="3" id="KW-1185">Reference proteome</keyword>
<protein>
    <submittedName>
        <fullName evidence="2">Uncharacterized protein</fullName>
    </submittedName>
</protein>
<sequence length="260" mass="30246">MLETLFFNPLVLLKVKMSTSPRLLVRKNLKGKKESHVIIGSPTVSTNISSRAPLLTGYDYQVPRTAHSLAPQSKWIIVRNNLHQIPNWNAVERISVVDRPFQNWYVAFKVRHELKRVQEKICAIQYRLNFKSVHYFYLPTDEIGVRRYNVSHVQPTDGIYYAGLGSEPINLQCLLYYFSKECIVPYNSLFYPFLCDVNSVLDTNRKRIQRVVVFRKVSLIMTIAIFTIILMMFFSLILSVLTTTSHLRQMYKNGLSDDMT</sequence>
<proteinExistence type="predicted"/>
<reference evidence="2" key="1">
    <citation type="submission" date="2021-02" db="EMBL/GenBank/DDBJ databases">
        <authorList>
            <person name="Nowell W R."/>
        </authorList>
    </citation>
    <scope>NUCLEOTIDE SEQUENCE</scope>
</reference>
<name>A0A814R637_9BILA</name>
<keyword evidence="1" id="KW-0812">Transmembrane</keyword>
<evidence type="ECO:0000313" key="2">
    <source>
        <dbReference type="EMBL" id="CAF1129374.1"/>
    </source>
</evidence>
<dbReference type="EMBL" id="CAJNOL010000592">
    <property type="protein sequence ID" value="CAF1129374.1"/>
    <property type="molecule type" value="Genomic_DNA"/>
</dbReference>
<feature type="transmembrane region" description="Helical" evidence="1">
    <location>
        <begin position="217"/>
        <end position="241"/>
    </location>
</feature>
<dbReference type="Proteomes" id="UP000663870">
    <property type="component" value="Unassembled WGS sequence"/>
</dbReference>
<comment type="caution">
    <text evidence="2">The sequence shown here is derived from an EMBL/GenBank/DDBJ whole genome shotgun (WGS) entry which is preliminary data.</text>
</comment>
<evidence type="ECO:0000313" key="3">
    <source>
        <dbReference type="Proteomes" id="UP000663870"/>
    </source>
</evidence>
<dbReference type="AlphaFoldDB" id="A0A814R637"/>
<evidence type="ECO:0000256" key="1">
    <source>
        <dbReference type="SAM" id="Phobius"/>
    </source>
</evidence>
<gene>
    <name evidence="2" type="ORF">JXQ802_LOCUS20619</name>
</gene>
<keyword evidence="1" id="KW-1133">Transmembrane helix</keyword>
<keyword evidence="1" id="KW-0472">Membrane</keyword>